<evidence type="ECO:0000313" key="4">
    <source>
        <dbReference type="Proteomes" id="UP000006860"/>
    </source>
</evidence>
<evidence type="ECO:0000256" key="1">
    <source>
        <dbReference type="ARBA" id="ARBA00007637"/>
    </source>
</evidence>
<keyword evidence="4" id="KW-1185">Reference proteome</keyword>
<dbReference type="AlphaFoldDB" id="F0ST03"/>
<dbReference type="EMBL" id="CP002546">
    <property type="protein sequence ID" value="ADY58158.1"/>
    <property type="molecule type" value="Genomic_DNA"/>
</dbReference>
<name>F0ST03_RUBBR</name>
<dbReference type="Gene3D" id="3.90.25.10">
    <property type="entry name" value="UDP-galactose 4-epimerase, domain 1"/>
    <property type="match status" value="1"/>
</dbReference>
<dbReference type="eggNOG" id="COG1087">
    <property type="taxonomic scope" value="Bacteria"/>
</dbReference>
<protein>
    <submittedName>
        <fullName evidence="3">UDP-glucose 4-epimerase</fullName>
        <ecNumber evidence="3">5.1.3.2</ecNumber>
    </submittedName>
</protein>
<proteinExistence type="inferred from homology"/>
<dbReference type="EC" id="5.1.3.2" evidence="3"/>
<dbReference type="OrthoDB" id="258549at2"/>
<feature type="domain" description="NAD-dependent epimerase/dehydratase" evidence="2">
    <location>
        <begin position="3"/>
        <end position="238"/>
    </location>
</feature>
<dbReference type="Pfam" id="PF01370">
    <property type="entry name" value="Epimerase"/>
    <property type="match status" value="1"/>
</dbReference>
<dbReference type="KEGG" id="pbs:Plabr_0531"/>
<dbReference type="HOGENOM" id="CLU_007383_1_7_0"/>
<keyword evidence="3" id="KW-0413">Isomerase</keyword>
<dbReference type="Proteomes" id="UP000006860">
    <property type="component" value="Chromosome"/>
</dbReference>
<sequence length="322" mass="35185">MKVLVTGGAGFIGSHIVDALQAAGHTAVVLDNLSTGRKENLPDEVTLHEVDICQRDAVRKVLEQERPDAVCHQAAQMSVGRSVQEPSFDAEVNILGFLNVLEAAAETGVKRIVFASSGGVLYGDVTEPQPETYPANPISPYGISKWAGERYLRFFTAEHGLETVALRYSNVYGPRQNPHGEAGVVAIFCQRMLAGEATRINGDGKYIRDYVYVTDVARANFLALTQTLPEQHIAFNVGTGIGLDVNELSEKLHQFAGEQLKQAGQSIDVPKSTYGPARPGDLRSNLVDAGLLQRTWDWQAKTSLDEGLDETVRWFYADKQQA</sequence>
<dbReference type="SUPFAM" id="SSF51735">
    <property type="entry name" value="NAD(P)-binding Rossmann-fold domains"/>
    <property type="match status" value="1"/>
</dbReference>
<reference evidence="4" key="1">
    <citation type="submission" date="2011-02" db="EMBL/GenBank/DDBJ databases">
        <title>The complete genome of Planctomyces brasiliensis DSM 5305.</title>
        <authorList>
            <person name="Lucas S."/>
            <person name="Copeland A."/>
            <person name="Lapidus A."/>
            <person name="Bruce D."/>
            <person name="Goodwin L."/>
            <person name="Pitluck S."/>
            <person name="Kyrpides N."/>
            <person name="Mavromatis K."/>
            <person name="Pagani I."/>
            <person name="Ivanova N."/>
            <person name="Ovchinnikova G."/>
            <person name="Lu M."/>
            <person name="Detter J.C."/>
            <person name="Han C."/>
            <person name="Land M."/>
            <person name="Hauser L."/>
            <person name="Markowitz V."/>
            <person name="Cheng J.-F."/>
            <person name="Hugenholtz P."/>
            <person name="Woyke T."/>
            <person name="Wu D."/>
            <person name="Tindall B."/>
            <person name="Pomrenke H.G."/>
            <person name="Brambilla E."/>
            <person name="Klenk H.-P."/>
            <person name="Eisen J.A."/>
        </authorList>
    </citation>
    <scope>NUCLEOTIDE SEQUENCE [LARGE SCALE GENOMIC DNA]</scope>
    <source>
        <strain evidence="4">ATCC 49424 / DSM 5305 / JCM 21570 / NBRC 103401 / IFAM 1448</strain>
    </source>
</reference>
<dbReference type="InterPro" id="IPR001509">
    <property type="entry name" value="Epimerase_deHydtase"/>
</dbReference>
<dbReference type="InterPro" id="IPR036291">
    <property type="entry name" value="NAD(P)-bd_dom_sf"/>
</dbReference>
<dbReference type="Gene3D" id="3.40.50.720">
    <property type="entry name" value="NAD(P)-binding Rossmann-like Domain"/>
    <property type="match status" value="1"/>
</dbReference>
<dbReference type="PANTHER" id="PTHR43000">
    <property type="entry name" value="DTDP-D-GLUCOSE 4,6-DEHYDRATASE-RELATED"/>
    <property type="match status" value="1"/>
</dbReference>
<dbReference type="GO" id="GO:0003978">
    <property type="term" value="F:UDP-glucose 4-epimerase activity"/>
    <property type="evidence" value="ECO:0007669"/>
    <property type="project" value="UniProtKB-EC"/>
</dbReference>
<organism evidence="3 4">
    <name type="scientific">Rubinisphaera brasiliensis (strain ATCC 49424 / DSM 5305 / JCM 21570 / IAM 15109 / NBRC 103401 / IFAM 1448)</name>
    <name type="common">Planctomyces brasiliensis</name>
    <dbReference type="NCBI Taxonomy" id="756272"/>
    <lineage>
        <taxon>Bacteria</taxon>
        <taxon>Pseudomonadati</taxon>
        <taxon>Planctomycetota</taxon>
        <taxon>Planctomycetia</taxon>
        <taxon>Planctomycetales</taxon>
        <taxon>Planctomycetaceae</taxon>
        <taxon>Rubinisphaera</taxon>
    </lineage>
</organism>
<dbReference type="RefSeq" id="WP_013626902.1">
    <property type="nucleotide sequence ID" value="NC_015174.1"/>
</dbReference>
<dbReference type="STRING" id="756272.Plabr_0531"/>
<evidence type="ECO:0000313" key="3">
    <source>
        <dbReference type="EMBL" id="ADY58158.1"/>
    </source>
</evidence>
<comment type="similarity">
    <text evidence="1">Belongs to the NAD(P)-dependent epimerase/dehydratase family.</text>
</comment>
<accession>F0ST03</accession>
<evidence type="ECO:0000259" key="2">
    <source>
        <dbReference type="Pfam" id="PF01370"/>
    </source>
</evidence>
<gene>
    <name evidence="3" type="ordered locus">Plabr_0531</name>
</gene>